<accession>A0A1Y6CRL0</accession>
<dbReference type="Proteomes" id="UP000192917">
    <property type="component" value="Unassembled WGS sequence"/>
</dbReference>
<evidence type="ECO:0000313" key="1">
    <source>
        <dbReference type="EMBL" id="SMF86599.1"/>
    </source>
</evidence>
<dbReference type="AlphaFoldDB" id="A0A1Y6CRL0"/>
<dbReference type="EMBL" id="FWZX01000091">
    <property type="protein sequence ID" value="SMF86599.1"/>
    <property type="molecule type" value="Genomic_DNA"/>
</dbReference>
<gene>
    <name evidence="1" type="ORF">SAMN05428998_1911</name>
</gene>
<feature type="non-terminal residue" evidence="1">
    <location>
        <position position="136"/>
    </location>
</feature>
<evidence type="ECO:0008006" key="3">
    <source>
        <dbReference type="Google" id="ProtNLM"/>
    </source>
</evidence>
<protein>
    <recommendedName>
        <fullName evidence="3">Helix-turn-helix domain-containing protein</fullName>
    </recommendedName>
</protein>
<keyword evidence="2" id="KW-1185">Reference proteome</keyword>
<reference evidence="1 2" key="1">
    <citation type="submission" date="2017-04" db="EMBL/GenBank/DDBJ databases">
        <authorList>
            <person name="Afonso C.L."/>
            <person name="Miller P.J."/>
            <person name="Scott M.A."/>
            <person name="Spackman E."/>
            <person name="Goraichik I."/>
            <person name="Dimitrov K.M."/>
            <person name="Suarez D.L."/>
            <person name="Swayne D.E."/>
        </authorList>
    </citation>
    <scope>NUCLEOTIDE SEQUENCE [LARGE SCALE GENOMIC DNA]</scope>
    <source>
        <strain evidence="1 2">USBA 355</strain>
    </source>
</reference>
<organism evidence="1 2">
    <name type="scientific">Tistlia consotensis USBA 355</name>
    <dbReference type="NCBI Taxonomy" id="560819"/>
    <lineage>
        <taxon>Bacteria</taxon>
        <taxon>Pseudomonadati</taxon>
        <taxon>Pseudomonadota</taxon>
        <taxon>Alphaproteobacteria</taxon>
        <taxon>Rhodospirillales</taxon>
        <taxon>Rhodovibrionaceae</taxon>
        <taxon>Tistlia</taxon>
    </lineage>
</organism>
<name>A0A1Y6CRL0_9PROT</name>
<dbReference type="SUPFAM" id="SSF46785">
    <property type="entry name" value="Winged helix' DNA-binding domain"/>
    <property type="match status" value="1"/>
</dbReference>
<sequence length="136" mass="14888">MARRPVHLAAAGKRPVSRDAIWSAVRRLVQFTVPQLAGETNMHRDTIKSYVAGLEAAGYVRRVGLQESRSGAYGVKGGAPFPAIAYLLVRDVGVEAPRVRRNGTEVRQGGARDQMWRAMKMIGEFSTRDLAVHAST</sequence>
<evidence type="ECO:0000313" key="2">
    <source>
        <dbReference type="Proteomes" id="UP000192917"/>
    </source>
</evidence>
<dbReference type="RefSeq" id="WP_200808738.1">
    <property type="nucleotide sequence ID" value="NZ_FWZX01000091.1"/>
</dbReference>
<dbReference type="InterPro" id="IPR036390">
    <property type="entry name" value="WH_DNA-bd_sf"/>
</dbReference>
<proteinExistence type="predicted"/>